<evidence type="ECO:0000256" key="3">
    <source>
        <dbReference type="ARBA" id="ARBA00012438"/>
    </source>
</evidence>
<feature type="domain" description="Histidine kinase" evidence="16">
    <location>
        <begin position="224"/>
        <end position="420"/>
    </location>
</feature>
<evidence type="ECO:0000256" key="12">
    <source>
        <dbReference type="ARBA" id="ARBA00022989"/>
    </source>
</evidence>
<dbReference type="PROSITE" id="PS50885">
    <property type="entry name" value="HAMP"/>
    <property type="match status" value="1"/>
</dbReference>
<dbReference type="Gene3D" id="3.30.565.10">
    <property type="entry name" value="Histidine kinase-like ATPase, C-terminal domain"/>
    <property type="match status" value="1"/>
</dbReference>
<dbReference type="AlphaFoldDB" id="A0A7W6JP34"/>
<evidence type="ECO:0000256" key="8">
    <source>
        <dbReference type="ARBA" id="ARBA00022692"/>
    </source>
</evidence>
<evidence type="ECO:0000256" key="10">
    <source>
        <dbReference type="ARBA" id="ARBA00022777"/>
    </source>
</evidence>
<comment type="caution">
    <text evidence="18">The sequence shown here is derived from an EMBL/GenBank/DDBJ whole genome shotgun (WGS) entry which is preliminary data.</text>
</comment>
<dbReference type="InterPro" id="IPR003594">
    <property type="entry name" value="HATPase_dom"/>
</dbReference>
<dbReference type="PRINTS" id="PR00344">
    <property type="entry name" value="BCTRLSENSOR"/>
</dbReference>
<evidence type="ECO:0000256" key="6">
    <source>
        <dbReference type="ARBA" id="ARBA00022553"/>
    </source>
</evidence>
<dbReference type="InterPro" id="IPR003661">
    <property type="entry name" value="HisK_dim/P_dom"/>
</dbReference>
<keyword evidence="19" id="KW-1185">Reference proteome</keyword>
<dbReference type="SUPFAM" id="SSF55874">
    <property type="entry name" value="ATPase domain of HSP90 chaperone/DNA topoisomerase II/histidine kinase"/>
    <property type="match status" value="1"/>
</dbReference>
<dbReference type="InterPro" id="IPR003660">
    <property type="entry name" value="HAMP_dom"/>
</dbReference>
<keyword evidence="13" id="KW-0902">Two-component regulatory system</keyword>
<dbReference type="Pfam" id="PF02518">
    <property type="entry name" value="HATPase_c"/>
    <property type="match status" value="1"/>
</dbReference>
<keyword evidence="12 15" id="KW-1133">Transmembrane helix</keyword>
<evidence type="ECO:0000256" key="9">
    <source>
        <dbReference type="ARBA" id="ARBA00022741"/>
    </source>
</evidence>
<feature type="domain" description="HAMP" evidence="17">
    <location>
        <begin position="165"/>
        <end position="216"/>
    </location>
</feature>
<evidence type="ECO:0000313" key="18">
    <source>
        <dbReference type="EMBL" id="MBB4096911.1"/>
    </source>
</evidence>
<dbReference type="CDD" id="cd00075">
    <property type="entry name" value="HATPase"/>
    <property type="match status" value="1"/>
</dbReference>
<proteinExistence type="predicted"/>
<comment type="subcellular location">
    <subcellularLocation>
        <location evidence="2">Cell inner membrane</location>
        <topology evidence="2">Multi-pass membrane protein</topology>
    </subcellularLocation>
</comment>
<keyword evidence="14 15" id="KW-0472">Membrane</keyword>
<keyword evidence="7" id="KW-0808">Transferase</keyword>
<keyword evidence="11" id="KW-0067">ATP-binding</keyword>
<evidence type="ECO:0000256" key="15">
    <source>
        <dbReference type="SAM" id="Phobius"/>
    </source>
</evidence>
<evidence type="ECO:0000313" key="19">
    <source>
        <dbReference type="Proteomes" id="UP000557392"/>
    </source>
</evidence>
<dbReference type="InterPro" id="IPR005467">
    <property type="entry name" value="His_kinase_dom"/>
</dbReference>
<keyword evidence="10 18" id="KW-0418">Kinase</keyword>
<evidence type="ECO:0000259" key="17">
    <source>
        <dbReference type="PROSITE" id="PS50885"/>
    </source>
</evidence>
<dbReference type="Gene3D" id="1.10.287.130">
    <property type="match status" value="1"/>
</dbReference>
<dbReference type="SUPFAM" id="SSF47384">
    <property type="entry name" value="Homodimeric domain of signal transducing histidine kinase"/>
    <property type="match status" value="1"/>
</dbReference>
<keyword evidence="6" id="KW-0597">Phosphoprotein</keyword>
<dbReference type="CDD" id="cd00082">
    <property type="entry name" value="HisKA"/>
    <property type="match status" value="1"/>
</dbReference>
<sequence>MTRRSITAPIVLLVIAAALIATTTQFTIMFNGPPPGPGPLPLIRVAEALRTGIVPPTAQARMTVRRTSEDKFGREDERPSPARDAAVARLLGVPAERVHGLYQFPARDPDQDMHGSFTVALEDPNGWIVASSLPRPAFTPWHLARLLGMLGVLLVLSLLAWGVARRISRPIRELAGAATKVRLGARQPIPHKGPREVHELARALDSMQERILLEAENRSAMLGAIAHDLGTPLSRIAFWVEQLPDAARLRAEADIEEMRAMLKAALSFTRDGRDGAPHERLDLGSLIESLVDDLAAAGKPVTVEPGPRAVVRGDSAALRRLFANLIENAIRYGERARLGWSLGEGKVDVLVEDDGRGFDLARAEALFAPFVRGETSRNRETGGTGLGLAIVRSIAEAHGGEVSLENRAAGGGRARVRLPA</sequence>
<dbReference type="RefSeq" id="WP_183994157.1">
    <property type="nucleotide sequence ID" value="NZ_JACIEH010000001.1"/>
</dbReference>
<dbReference type="SMART" id="SM00387">
    <property type="entry name" value="HATPase_c"/>
    <property type="match status" value="1"/>
</dbReference>
<dbReference type="EMBL" id="JACIEH010000001">
    <property type="protein sequence ID" value="MBB4096911.1"/>
    <property type="molecule type" value="Genomic_DNA"/>
</dbReference>
<dbReference type="GO" id="GO:0000155">
    <property type="term" value="F:phosphorelay sensor kinase activity"/>
    <property type="evidence" value="ECO:0007669"/>
    <property type="project" value="InterPro"/>
</dbReference>
<evidence type="ECO:0000256" key="2">
    <source>
        <dbReference type="ARBA" id="ARBA00004429"/>
    </source>
</evidence>
<name>A0A7W6JP34_9SPHN</name>
<keyword evidence="9" id="KW-0547">Nucleotide-binding</keyword>
<dbReference type="Gene3D" id="1.10.8.500">
    <property type="entry name" value="HAMP domain in histidine kinase"/>
    <property type="match status" value="1"/>
</dbReference>
<dbReference type="SMART" id="SM00304">
    <property type="entry name" value="HAMP"/>
    <property type="match status" value="1"/>
</dbReference>
<organism evidence="18 19">
    <name type="scientific">Sphingomonas kyeonggiensis</name>
    <dbReference type="NCBI Taxonomy" id="1268553"/>
    <lineage>
        <taxon>Bacteria</taxon>
        <taxon>Pseudomonadati</taxon>
        <taxon>Pseudomonadota</taxon>
        <taxon>Alphaproteobacteria</taxon>
        <taxon>Sphingomonadales</taxon>
        <taxon>Sphingomonadaceae</taxon>
        <taxon>Sphingomonas</taxon>
    </lineage>
</organism>
<keyword evidence="8 15" id="KW-0812">Transmembrane</keyword>
<dbReference type="EC" id="2.7.13.3" evidence="3"/>
<accession>A0A7W6JP34</accession>
<evidence type="ECO:0000259" key="16">
    <source>
        <dbReference type="PROSITE" id="PS50109"/>
    </source>
</evidence>
<dbReference type="PANTHER" id="PTHR44936:SF5">
    <property type="entry name" value="SENSOR HISTIDINE KINASE ENVZ"/>
    <property type="match status" value="1"/>
</dbReference>
<dbReference type="Proteomes" id="UP000557392">
    <property type="component" value="Unassembled WGS sequence"/>
</dbReference>
<keyword evidence="5" id="KW-0997">Cell inner membrane</keyword>
<dbReference type="InterPro" id="IPR036890">
    <property type="entry name" value="HATPase_C_sf"/>
</dbReference>
<reference evidence="18 19" key="1">
    <citation type="submission" date="2020-08" db="EMBL/GenBank/DDBJ databases">
        <title>Genomic Encyclopedia of Type Strains, Phase IV (KMG-IV): sequencing the most valuable type-strain genomes for metagenomic binning, comparative biology and taxonomic classification.</title>
        <authorList>
            <person name="Goeker M."/>
        </authorList>
    </citation>
    <scope>NUCLEOTIDE SEQUENCE [LARGE SCALE GENOMIC DNA]</scope>
    <source>
        <strain evidence="18 19">DSM 101806</strain>
    </source>
</reference>
<evidence type="ECO:0000256" key="4">
    <source>
        <dbReference type="ARBA" id="ARBA00022475"/>
    </source>
</evidence>
<keyword evidence="4" id="KW-1003">Cell membrane</keyword>
<evidence type="ECO:0000256" key="14">
    <source>
        <dbReference type="ARBA" id="ARBA00023136"/>
    </source>
</evidence>
<dbReference type="GO" id="GO:0005886">
    <property type="term" value="C:plasma membrane"/>
    <property type="evidence" value="ECO:0007669"/>
    <property type="project" value="UniProtKB-SubCell"/>
</dbReference>
<dbReference type="Pfam" id="PF00672">
    <property type="entry name" value="HAMP"/>
    <property type="match status" value="1"/>
</dbReference>
<evidence type="ECO:0000256" key="7">
    <source>
        <dbReference type="ARBA" id="ARBA00022679"/>
    </source>
</evidence>
<dbReference type="GO" id="GO:0005524">
    <property type="term" value="F:ATP binding"/>
    <property type="evidence" value="ECO:0007669"/>
    <property type="project" value="UniProtKB-KW"/>
</dbReference>
<dbReference type="PROSITE" id="PS50109">
    <property type="entry name" value="HIS_KIN"/>
    <property type="match status" value="1"/>
</dbReference>
<feature type="transmembrane region" description="Helical" evidence="15">
    <location>
        <begin position="143"/>
        <end position="164"/>
    </location>
</feature>
<dbReference type="PANTHER" id="PTHR44936">
    <property type="entry name" value="SENSOR PROTEIN CREC"/>
    <property type="match status" value="1"/>
</dbReference>
<evidence type="ECO:0000256" key="1">
    <source>
        <dbReference type="ARBA" id="ARBA00000085"/>
    </source>
</evidence>
<dbReference type="InterPro" id="IPR050980">
    <property type="entry name" value="2C_sensor_his_kinase"/>
</dbReference>
<gene>
    <name evidence="18" type="ORF">GGR46_000444</name>
</gene>
<evidence type="ECO:0000256" key="11">
    <source>
        <dbReference type="ARBA" id="ARBA00022840"/>
    </source>
</evidence>
<dbReference type="InterPro" id="IPR004358">
    <property type="entry name" value="Sig_transdc_His_kin-like_C"/>
</dbReference>
<comment type="catalytic activity">
    <reaction evidence="1">
        <text>ATP + protein L-histidine = ADP + protein N-phospho-L-histidine.</text>
        <dbReference type="EC" id="2.7.13.3"/>
    </reaction>
</comment>
<dbReference type="InterPro" id="IPR036097">
    <property type="entry name" value="HisK_dim/P_sf"/>
</dbReference>
<protein>
    <recommendedName>
        <fullName evidence="3">histidine kinase</fullName>
        <ecNumber evidence="3">2.7.13.3</ecNumber>
    </recommendedName>
</protein>
<dbReference type="CDD" id="cd06225">
    <property type="entry name" value="HAMP"/>
    <property type="match status" value="1"/>
</dbReference>
<evidence type="ECO:0000256" key="5">
    <source>
        <dbReference type="ARBA" id="ARBA00022519"/>
    </source>
</evidence>
<evidence type="ECO:0000256" key="13">
    <source>
        <dbReference type="ARBA" id="ARBA00023012"/>
    </source>
</evidence>